<evidence type="ECO:0000256" key="7">
    <source>
        <dbReference type="ARBA" id="ARBA00024776"/>
    </source>
</evidence>
<dbReference type="GO" id="GO:0051301">
    <property type="term" value="P:cell division"/>
    <property type="evidence" value="ECO:0007669"/>
    <property type="project" value="UniProtKB-KW"/>
</dbReference>
<evidence type="ECO:0000313" key="11">
    <source>
        <dbReference type="Proteomes" id="UP000046393"/>
    </source>
</evidence>
<evidence type="ECO:0000259" key="10">
    <source>
        <dbReference type="PROSITE" id="PS51194"/>
    </source>
</evidence>
<dbReference type="STRING" id="451379.A0A0N5AGQ6"/>
<evidence type="ECO:0000256" key="8">
    <source>
        <dbReference type="ARBA" id="ARBA00029956"/>
    </source>
</evidence>
<proteinExistence type="predicted"/>
<dbReference type="PROSITE" id="PS51194">
    <property type="entry name" value="HELICASE_CTER"/>
    <property type="match status" value="1"/>
</dbReference>
<dbReference type="Gene3D" id="3.40.50.300">
    <property type="entry name" value="P-loop containing nucleotide triphosphate hydrolases"/>
    <property type="match status" value="1"/>
</dbReference>
<dbReference type="PANTHER" id="PTHR45629">
    <property type="entry name" value="SNF2/RAD54 FAMILY MEMBER"/>
    <property type="match status" value="1"/>
</dbReference>
<dbReference type="InterPro" id="IPR049730">
    <property type="entry name" value="SNF2/RAD54-like_C"/>
</dbReference>
<dbReference type="Gene3D" id="1.20.120.850">
    <property type="entry name" value="SWI2/SNF2 ATPases, N-terminal domain"/>
    <property type="match status" value="1"/>
</dbReference>
<dbReference type="GO" id="GO:0016787">
    <property type="term" value="F:hydrolase activity"/>
    <property type="evidence" value="ECO:0007669"/>
    <property type="project" value="UniProtKB-KW"/>
</dbReference>
<evidence type="ECO:0000259" key="9">
    <source>
        <dbReference type="PROSITE" id="PS51192"/>
    </source>
</evidence>
<dbReference type="WBParaSite" id="SMUV_0000352101-mRNA-1">
    <property type="protein sequence ID" value="SMUV_0000352101-mRNA-1"/>
    <property type="gene ID" value="SMUV_0000352101"/>
</dbReference>
<dbReference type="GO" id="GO:0007131">
    <property type="term" value="P:reciprocal meiotic recombination"/>
    <property type="evidence" value="ECO:0007669"/>
    <property type="project" value="TreeGrafter"/>
</dbReference>
<protein>
    <recommendedName>
        <fullName evidence="2">DNA repair and recombination protein RAD54-like</fullName>
    </recommendedName>
    <alternativeName>
        <fullName evidence="8">Protein okra</fullName>
    </alternativeName>
</protein>
<evidence type="ECO:0000256" key="2">
    <source>
        <dbReference type="ARBA" id="ARBA00015341"/>
    </source>
</evidence>
<dbReference type="CDD" id="cd18793">
    <property type="entry name" value="SF2_C_SNF"/>
    <property type="match status" value="1"/>
</dbReference>
<keyword evidence="5" id="KW-0378">Hydrolase</keyword>
<name>A0A0N5AGQ6_9BILA</name>
<dbReference type="GO" id="GO:0015616">
    <property type="term" value="F:DNA translocase activity"/>
    <property type="evidence" value="ECO:0007669"/>
    <property type="project" value="TreeGrafter"/>
</dbReference>
<dbReference type="GO" id="GO:0000724">
    <property type="term" value="P:double-strand break repair via homologous recombination"/>
    <property type="evidence" value="ECO:0007669"/>
    <property type="project" value="TreeGrafter"/>
</dbReference>
<comment type="function">
    <text evidence="7">Involved in mitotic DNA repair and meiotic recombination. Functions in the recombinational DNA repair pathway. Essential for interhomolog gene conversion (GC), but may have a less important role in intersister GC than spn-A/Rad51. In the presence of DNA, spn-A/Rad51 enhances the ATPase activity of okr/Rad54.</text>
</comment>
<dbReference type="InterPro" id="IPR027417">
    <property type="entry name" value="P-loop_NTPase"/>
</dbReference>
<evidence type="ECO:0000256" key="1">
    <source>
        <dbReference type="ARBA" id="ARBA00011467"/>
    </source>
</evidence>
<dbReference type="PROSITE" id="PS01255">
    <property type="entry name" value="FETUIN_2"/>
    <property type="match status" value="1"/>
</dbReference>
<dbReference type="PANTHER" id="PTHR45629:SF7">
    <property type="entry name" value="DNA EXCISION REPAIR PROTEIN ERCC-6-RELATED"/>
    <property type="match status" value="1"/>
</dbReference>
<dbReference type="InterPro" id="IPR001363">
    <property type="entry name" value="Prot_inh_fetuin_CS"/>
</dbReference>
<dbReference type="SUPFAM" id="SSF52540">
    <property type="entry name" value="P-loop containing nucleoside triphosphate hydrolases"/>
    <property type="match status" value="2"/>
</dbReference>
<dbReference type="Proteomes" id="UP000046393">
    <property type="component" value="Unplaced"/>
</dbReference>
<dbReference type="InterPro" id="IPR050496">
    <property type="entry name" value="SNF2_RAD54_helicase_repair"/>
</dbReference>
<organism evidence="11 12">
    <name type="scientific">Syphacia muris</name>
    <dbReference type="NCBI Taxonomy" id="451379"/>
    <lineage>
        <taxon>Eukaryota</taxon>
        <taxon>Metazoa</taxon>
        <taxon>Ecdysozoa</taxon>
        <taxon>Nematoda</taxon>
        <taxon>Chromadorea</taxon>
        <taxon>Rhabditida</taxon>
        <taxon>Spirurina</taxon>
        <taxon>Oxyuridomorpha</taxon>
        <taxon>Oxyuroidea</taxon>
        <taxon>Oxyuridae</taxon>
        <taxon>Syphacia</taxon>
    </lineage>
</organism>
<reference evidence="12" key="1">
    <citation type="submission" date="2017-02" db="UniProtKB">
        <authorList>
            <consortium name="WormBaseParasite"/>
        </authorList>
    </citation>
    <scope>IDENTIFICATION</scope>
</reference>
<keyword evidence="6" id="KW-0131">Cell cycle</keyword>
<evidence type="ECO:0000313" key="12">
    <source>
        <dbReference type="WBParaSite" id="SMUV_0000352101-mRNA-1"/>
    </source>
</evidence>
<evidence type="ECO:0000256" key="4">
    <source>
        <dbReference type="ARBA" id="ARBA00022776"/>
    </source>
</evidence>
<evidence type="ECO:0000256" key="5">
    <source>
        <dbReference type="ARBA" id="ARBA00022801"/>
    </source>
</evidence>
<dbReference type="InterPro" id="IPR014001">
    <property type="entry name" value="Helicase_ATP-bd"/>
</dbReference>
<accession>A0A0N5AGQ6</accession>
<comment type="subunit">
    <text evidence="1">Interacts (via N-terminus) with spn-A/Rad51.</text>
</comment>
<dbReference type="SMART" id="SM00487">
    <property type="entry name" value="DEXDc"/>
    <property type="match status" value="1"/>
</dbReference>
<dbReference type="GO" id="GO:0005634">
    <property type="term" value="C:nucleus"/>
    <property type="evidence" value="ECO:0007669"/>
    <property type="project" value="TreeGrafter"/>
</dbReference>
<dbReference type="Pfam" id="PF00176">
    <property type="entry name" value="SNF2-rel_dom"/>
    <property type="match status" value="1"/>
</dbReference>
<dbReference type="Gene3D" id="3.40.50.10810">
    <property type="entry name" value="Tandem AAA-ATPase domain"/>
    <property type="match status" value="1"/>
</dbReference>
<dbReference type="InterPro" id="IPR001650">
    <property type="entry name" value="Helicase_C-like"/>
</dbReference>
<dbReference type="GO" id="GO:0005615">
    <property type="term" value="C:extracellular space"/>
    <property type="evidence" value="ECO:0007669"/>
    <property type="project" value="InterPro"/>
</dbReference>
<dbReference type="GO" id="GO:0005524">
    <property type="term" value="F:ATP binding"/>
    <property type="evidence" value="ECO:0007669"/>
    <property type="project" value="InterPro"/>
</dbReference>
<keyword evidence="3" id="KW-0132">Cell division</keyword>
<keyword evidence="4" id="KW-0498">Mitosis</keyword>
<dbReference type="InterPro" id="IPR038718">
    <property type="entry name" value="SNF2-like_sf"/>
</dbReference>
<dbReference type="PROSITE" id="PS51192">
    <property type="entry name" value="HELICASE_ATP_BIND_1"/>
    <property type="match status" value="1"/>
</dbReference>
<evidence type="ECO:0000256" key="3">
    <source>
        <dbReference type="ARBA" id="ARBA00022618"/>
    </source>
</evidence>
<sequence>MYDFVAVECNKKFSVVYGKVSCIEKVFYIYLISNCFKDDLESGAPAVVLDSRIASHLREHQKDGIRFLYQKLKDPGGGVILADEMGLGKSVQTISLIIALLKITVAKNGVFSKKYLLIVPSTLVGNWLFEFSKWIPSSRHLVFQVKKSSDFDKYLCSVRYSPIALLSYEMVACIGDPLMQVQFALVVCDEAHRLKNSNGRMHRLINSLDTERRLLLTGTPLQNNSDELFSLLNLARPGVFGTIGEFRKNLDGTNMCLRELMNDTLLRRTSEVNNQYLPQKCEYIFFCRLSELQRIIYERIREFITNDHLLLIDMLKKLCNHPSLLYQNLKVSCLFIGKLSVFMEMMCSFRECGEKVVIVSNFTKTLDMLETLCHCLYFRTYRLDGSIQQQKRMQIVNDFNSASETNSVFLLSTKAGNGVYIVLHYLTWNPAVDIQAMARIWRDGQTKPCHIYRLVTTGAIDEKILQRQIMKTGLSTVLEVEEIVEFSEEELYDIFKCDATTLCNTHDLMECDCKGCGLLIAERDATDFNEQNVSLAALLQWRHYAHEYPEQFESFKTEAGLSSATLNDVTFAMKIIRNY</sequence>
<feature type="domain" description="Helicase C-terminal" evidence="10">
    <location>
        <begin position="348"/>
        <end position="492"/>
    </location>
</feature>
<dbReference type="AlphaFoldDB" id="A0A0N5AGQ6"/>
<keyword evidence="11" id="KW-1185">Reference proteome</keyword>
<dbReference type="SMART" id="SM00490">
    <property type="entry name" value="HELICc"/>
    <property type="match status" value="1"/>
</dbReference>
<evidence type="ECO:0000256" key="6">
    <source>
        <dbReference type="ARBA" id="ARBA00023306"/>
    </source>
</evidence>
<dbReference type="InterPro" id="IPR000330">
    <property type="entry name" value="SNF2_N"/>
</dbReference>
<feature type="domain" description="Helicase ATP-binding" evidence="9">
    <location>
        <begin position="70"/>
        <end position="238"/>
    </location>
</feature>
<dbReference type="Pfam" id="PF00271">
    <property type="entry name" value="Helicase_C"/>
    <property type="match status" value="1"/>
</dbReference>